<dbReference type="OrthoDB" id="2692225at2"/>
<dbReference type="Pfam" id="PF07441">
    <property type="entry name" value="BofA"/>
    <property type="match status" value="1"/>
</dbReference>
<keyword evidence="1" id="KW-0812">Transmembrane</keyword>
<protein>
    <submittedName>
        <fullName evidence="2">Inhibitor of the pro-sigma K processing machinery</fullName>
    </submittedName>
</protein>
<dbReference type="NCBIfam" id="TIGR02862">
    <property type="entry name" value="spore_BofA"/>
    <property type="match status" value="1"/>
</dbReference>
<keyword evidence="1" id="KW-1133">Transmembrane helix</keyword>
<dbReference type="AlphaFoldDB" id="A0A285D7D5"/>
<keyword evidence="1" id="KW-0472">Membrane</keyword>
<dbReference type="RefSeq" id="WP_097160794.1">
    <property type="nucleotide sequence ID" value="NZ_JBEPMQ010000021.1"/>
</dbReference>
<evidence type="ECO:0000256" key="1">
    <source>
        <dbReference type="SAM" id="Phobius"/>
    </source>
</evidence>
<feature type="transmembrane region" description="Helical" evidence="1">
    <location>
        <begin position="37"/>
        <end position="56"/>
    </location>
</feature>
<gene>
    <name evidence="2" type="ORF">SAMN05877753_1161</name>
</gene>
<evidence type="ECO:0000313" key="3">
    <source>
        <dbReference type="Proteomes" id="UP000219546"/>
    </source>
</evidence>
<feature type="transmembrane region" description="Helical" evidence="1">
    <location>
        <begin position="6"/>
        <end position="25"/>
    </location>
</feature>
<reference evidence="2 3" key="1">
    <citation type="submission" date="2017-08" db="EMBL/GenBank/DDBJ databases">
        <authorList>
            <person name="de Groot N.N."/>
        </authorList>
    </citation>
    <scope>NUCLEOTIDE SEQUENCE [LARGE SCALE GENOMIC DNA]</scope>
    <source>
        <strain evidence="2 3">JC228</strain>
    </source>
</reference>
<feature type="transmembrane region" description="Helical" evidence="1">
    <location>
        <begin position="62"/>
        <end position="87"/>
    </location>
</feature>
<sequence length="89" mass="9305">MDSVWIIAGAVILIILLLFTGASIKPLRYIGNGLIKILIGALLLFFLNAIGGQFGIHVPINIVTSVLSGFLGVPGVVALAAIDIWVLPV</sequence>
<keyword evidence="3" id="KW-1185">Reference proteome</keyword>
<dbReference type="InterPro" id="IPR010001">
    <property type="entry name" value="BofA"/>
</dbReference>
<accession>A0A285D7D5</accession>
<dbReference type="Proteomes" id="UP000219546">
    <property type="component" value="Unassembled WGS sequence"/>
</dbReference>
<evidence type="ECO:0000313" key="2">
    <source>
        <dbReference type="EMBL" id="SNX75731.1"/>
    </source>
</evidence>
<organism evidence="2 3">
    <name type="scientific">Bacillus oleivorans</name>
    <dbReference type="NCBI Taxonomy" id="1448271"/>
    <lineage>
        <taxon>Bacteria</taxon>
        <taxon>Bacillati</taxon>
        <taxon>Bacillota</taxon>
        <taxon>Bacilli</taxon>
        <taxon>Bacillales</taxon>
        <taxon>Bacillaceae</taxon>
        <taxon>Bacillus</taxon>
    </lineage>
</organism>
<name>A0A285D7D5_9BACI</name>
<dbReference type="EMBL" id="OAOP01000016">
    <property type="protein sequence ID" value="SNX75731.1"/>
    <property type="molecule type" value="Genomic_DNA"/>
</dbReference>
<proteinExistence type="predicted"/>